<dbReference type="PANTHER" id="PTHR34352">
    <property type="entry name" value="PROTEIN YHFA"/>
    <property type="match status" value="1"/>
</dbReference>
<dbReference type="Pfam" id="PF02566">
    <property type="entry name" value="OsmC"/>
    <property type="match status" value="1"/>
</dbReference>
<evidence type="ECO:0008006" key="3">
    <source>
        <dbReference type="Google" id="ProtNLM"/>
    </source>
</evidence>
<sequence>MRRDSRLRYLAQMVRIDWKGDLAFEAMPPSGKPVVLDSASLGTEPHGPSPTEMLLAAVGACTAMDVISILEKKRQIVESYRVEVENEYFDPDAWPRPMSKIIVRHYVSGKEIDPEAVARAVQLSDEKYCRVASTLRQGVEIETSWQVE</sequence>
<dbReference type="InterPro" id="IPR036102">
    <property type="entry name" value="OsmC/Ohrsf"/>
</dbReference>
<proteinExistence type="predicted"/>
<dbReference type="InterPro" id="IPR003718">
    <property type="entry name" value="OsmC/Ohr_fam"/>
</dbReference>
<name>A0A809R7T1_9BACT</name>
<gene>
    <name evidence="1" type="ORF">NPRO_12380</name>
</gene>
<dbReference type="InterPro" id="IPR015946">
    <property type="entry name" value="KH_dom-like_a/b"/>
</dbReference>
<dbReference type="Gene3D" id="3.30.300.20">
    <property type="match status" value="1"/>
</dbReference>
<dbReference type="PANTHER" id="PTHR34352:SF1">
    <property type="entry name" value="PROTEIN YHFA"/>
    <property type="match status" value="1"/>
</dbReference>
<protein>
    <recommendedName>
        <fullName evidence="3">OsmC family peroxiredoxin</fullName>
    </recommendedName>
</protein>
<evidence type="ECO:0000313" key="2">
    <source>
        <dbReference type="Proteomes" id="UP000662873"/>
    </source>
</evidence>
<organism evidence="1 2">
    <name type="scientific">Candidatus Nitrosymbiomonas proteolyticus</name>
    <dbReference type="NCBI Taxonomy" id="2608984"/>
    <lineage>
        <taxon>Bacteria</taxon>
        <taxon>Bacillati</taxon>
        <taxon>Armatimonadota</taxon>
        <taxon>Armatimonadota incertae sedis</taxon>
        <taxon>Candidatus Nitrosymbiomonas</taxon>
    </lineage>
</organism>
<dbReference type="KEGG" id="npy:NPRO_12380"/>
<dbReference type="EMBL" id="AP021858">
    <property type="protein sequence ID" value="BBO23643.1"/>
    <property type="molecule type" value="Genomic_DNA"/>
</dbReference>
<evidence type="ECO:0000313" key="1">
    <source>
        <dbReference type="EMBL" id="BBO23643.1"/>
    </source>
</evidence>
<dbReference type="Proteomes" id="UP000662873">
    <property type="component" value="Chromosome"/>
</dbReference>
<dbReference type="SUPFAM" id="SSF82784">
    <property type="entry name" value="OsmC-like"/>
    <property type="match status" value="1"/>
</dbReference>
<dbReference type="AlphaFoldDB" id="A0A809R7T1"/>
<reference evidence="1" key="1">
    <citation type="journal article" name="DNA Res.">
        <title>The physiological potential of anammox bacteria as revealed by their core genome structure.</title>
        <authorList>
            <person name="Okubo T."/>
            <person name="Toyoda A."/>
            <person name="Fukuhara K."/>
            <person name="Uchiyama I."/>
            <person name="Harigaya Y."/>
            <person name="Kuroiwa M."/>
            <person name="Suzuki T."/>
            <person name="Murakami Y."/>
            <person name="Suwa Y."/>
            <person name="Takami H."/>
        </authorList>
    </citation>
    <scope>NUCLEOTIDE SEQUENCE</scope>
    <source>
        <strain evidence="1">317325-2</strain>
    </source>
</reference>
<accession>A0A809R7T1</accession>